<evidence type="ECO:0000313" key="2">
    <source>
        <dbReference type="EMBL" id="MBM7622210.1"/>
    </source>
</evidence>
<dbReference type="InterPro" id="IPR016181">
    <property type="entry name" value="Acyl_CoA_acyltransferase"/>
</dbReference>
<feature type="domain" description="N-acetyltransferase" evidence="1">
    <location>
        <begin position="135"/>
        <end position="271"/>
    </location>
</feature>
<dbReference type="Proteomes" id="UP000737402">
    <property type="component" value="Unassembled WGS sequence"/>
</dbReference>
<dbReference type="PROSITE" id="PS51186">
    <property type="entry name" value="GNAT"/>
    <property type="match status" value="1"/>
</dbReference>
<dbReference type="SUPFAM" id="SSF55729">
    <property type="entry name" value="Acyl-CoA N-acyltransferases (Nat)"/>
    <property type="match status" value="1"/>
</dbReference>
<proteinExistence type="predicted"/>
<accession>A0ABS2P5H2</accession>
<evidence type="ECO:0000259" key="1">
    <source>
        <dbReference type="PROSITE" id="PS51186"/>
    </source>
</evidence>
<gene>
    <name evidence="2" type="ORF">JOC95_004125</name>
</gene>
<dbReference type="EMBL" id="JAFBED010000016">
    <property type="protein sequence ID" value="MBM7622210.1"/>
    <property type="molecule type" value="Genomic_DNA"/>
</dbReference>
<sequence>MIRQLTEADHAICYELVKEQAAENLFIIGDIEAYGYEQDFQKLWGDFDENGELRAVLLKYQENFIPYAKPQRDFDAKGFTEIMLSDPDFSMMSGLKDITGKLEPFLSDRLKRKRETYYAKCTKLNSATTENVSTAEVCQAIPEDAEDLVEMLNGVPEFSDSIITVERKRRGIENGSSRSFFIKEDGRMVSTASTTAENSLSAMVVGVATLLEYKKKGYATQCMVKLCHQLLQEGKELCLFYDNPAAGVIYKRIGFQDIGFWMMYSFNKMED</sequence>
<dbReference type="Pfam" id="PF12746">
    <property type="entry name" value="GNAT_acetyltran"/>
    <property type="match status" value="1"/>
</dbReference>
<keyword evidence="3" id="KW-1185">Reference proteome</keyword>
<reference evidence="2 3" key="1">
    <citation type="submission" date="2021-01" db="EMBL/GenBank/DDBJ databases">
        <title>Genomic Encyclopedia of Type Strains, Phase IV (KMG-IV): sequencing the most valuable type-strain genomes for metagenomic binning, comparative biology and taxonomic classification.</title>
        <authorList>
            <person name="Goeker M."/>
        </authorList>
    </citation>
    <scope>NUCLEOTIDE SEQUENCE [LARGE SCALE GENOMIC DNA]</scope>
    <source>
        <strain evidence="2 3">DSM 25879</strain>
    </source>
</reference>
<dbReference type="Gene3D" id="3.40.630.30">
    <property type="match status" value="1"/>
</dbReference>
<organism evidence="2 3">
    <name type="scientific">Sutcliffiella tianshenii</name>
    <dbReference type="NCBI Taxonomy" id="1463404"/>
    <lineage>
        <taxon>Bacteria</taxon>
        <taxon>Bacillati</taxon>
        <taxon>Bacillota</taxon>
        <taxon>Bacilli</taxon>
        <taxon>Bacillales</taxon>
        <taxon>Bacillaceae</taxon>
        <taxon>Sutcliffiella</taxon>
    </lineage>
</organism>
<protein>
    <submittedName>
        <fullName evidence="2">GNAT family acetyltransferase</fullName>
    </submittedName>
</protein>
<dbReference type="InterPro" id="IPR000182">
    <property type="entry name" value="GNAT_dom"/>
</dbReference>
<name>A0ABS2P5H2_9BACI</name>
<evidence type="ECO:0000313" key="3">
    <source>
        <dbReference type="Proteomes" id="UP000737402"/>
    </source>
</evidence>
<dbReference type="InterPro" id="IPR027365">
    <property type="entry name" value="GNAT_acetyltra_YdfB-like"/>
</dbReference>
<comment type="caution">
    <text evidence="2">The sequence shown here is derived from an EMBL/GenBank/DDBJ whole genome shotgun (WGS) entry which is preliminary data.</text>
</comment>
<dbReference type="RefSeq" id="WP_204419697.1">
    <property type="nucleotide sequence ID" value="NZ_JAFBED010000016.1"/>
</dbReference>